<evidence type="ECO:0000259" key="5">
    <source>
        <dbReference type="PROSITE" id="PS50893"/>
    </source>
</evidence>
<name>A0A1J5SMD7_9ARCH</name>
<evidence type="ECO:0000256" key="3">
    <source>
        <dbReference type="ARBA" id="ARBA00022741"/>
    </source>
</evidence>
<keyword evidence="4" id="KW-0067">ATP-binding</keyword>
<dbReference type="SMART" id="SM00382">
    <property type="entry name" value="AAA"/>
    <property type="match status" value="1"/>
</dbReference>
<dbReference type="InterPro" id="IPR027417">
    <property type="entry name" value="P-loop_NTPase"/>
</dbReference>
<dbReference type="PROSITE" id="PS50893">
    <property type="entry name" value="ABC_TRANSPORTER_2"/>
    <property type="match status" value="1"/>
</dbReference>
<evidence type="ECO:0000256" key="4">
    <source>
        <dbReference type="ARBA" id="ARBA00022840"/>
    </source>
</evidence>
<dbReference type="EMBL" id="MIYT01000017">
    <property type="protein sequence ID" value="OIR09631.1"/>
    <property type="molecule type" value="Genomic_DNA"/>
</dbReference>
<comment type="caution">
    <text evidence="6">The sequence shown here is derived from an EMBL/GenBank/DDBJ whole genome shotgun (WGS) entry which is preliminary data.</text>
</comment>
<dbReference type="GO" id="GO:0005524">
    <property type="term" value="F:ATP binding"/>
    <property type="evidence" value="ECO:0007669"/>
    <property type="project" value="UniProtKB-KW"/>
</dbReference>
<comment type="similarity">
    <text evidence="1">Belongs to the ABC transporter superfamily.</text>
</comment>
<dbReference type="InterPro" id="IPR003593">
    <property type="entry name" value="AAA+_ATPase"/>
</dbReference>
<evidence type="ECO:0000313" key="6">
    <source>
        <dbReference type="EMBL" id="OIR09631.1"/>
    </source>
</evidence>
<sequence length="312" mass="34313">MSIVLEGATRNYGLVQGVSDVTLELGPGITGILGPNGAGKSTLMKLVLGLARPSLGRVRIDGRDPARDWELRSRFGFVPEYDCFYDHMTGRGYVAHFLQLQGFAPDEAGERAAALLDDVGLGDAMERRIRTYSRGMQQKAKFARAVAHDPDLLVLDEPFQGTDPTTRRLLMEQIRNWADAGRTVLLSSHILHDVEALTDNIVFLSGGQVLAVGDRHAIQKLMPHVRQKVRLTPADAGQRSQLARLLLEQPSVEGVSLQRDWVEVDTTDAEAFHALLPPLLRKAKIAIHGIDSPGEDLEALYEKLVGGEQWEA</sequence>
<accession>A0A1J5SMD7</accession>
<reference evidence="6 7" key="1">
    <citation type="submission" date="2016-08" db="EMBL/GenBank/DDBJ databases">
        <title>New Insights into Marine Group III Euryarchaeota, from dark to light.</title>
        <authorList>
            <person name="Haro-Moreno J.M."/>
            <person name="Rodriguez-Valera F."/>
            <person name="Lopez-Garcia P."/>
            <person name="Moreira D."/>
            <person name="Martin-Cuadrado A.B."/>
        </authorList>
    </citation>
    <scope>NUCLEOTIDE SEQUENCE [LARGE SCALE GENOMIC DNA]</scope>
    <source>
        <strain evidence="6">CG-Bathy2</strain>
    </source>
</reference>
<dbReference type="Proteomes" id="UP000182853">
    <property type="component" value="Unassembled WGS sequence"/>
</dbReference>
<organism evidence="6 7">
    <name type="scientific">Marine Group III euryarchaeote CG-Bathy2</name>
    <dbReference type="NCBI Taxonomy" id="1889002"/>
    <lineage>
        <taxon>Archaea</taxon>
        <taxon>Methanobacteriati</taxon>
        <taxon>Thermoplasmatota</taxon>
        <taxon>Thermoplasmata</taxon>
        <taxon>Candidatus Thermoprofundales</taxon>
    </lineage>
</organism>
<dbReference type="AlphaFoldDB" id="A0A1J5SMD7"/>
<evidence type="ECO:0000256" key="2">
    <source>
        <dbReference type="ARBA" id="ARBA00022448"/>
    </source>
</evidence>
<dbReference type="CDD" id="cd03230">
    <property type="entry name" value="ABC_DR_subfamily_A"/>
    <property type="match status" value="1"/>
</dbReference>
<evidence type="ECO:0000256" key="1">
    <source>
        <dbReference type="ARBA" id="ARBA00005417"/>
    </source>
</evidence>
<keyword evidence="2" id="KW-0813">Transport</keyword>
<protein>
    <recommendedName>
        <fullName evidence="5">ABC transporter domain-containing protein</fullName>
    </recommendedName>
</protein>
<dbReference type="PANTHER" id="PTHR43335">
    <property type="entry name" value="ABC TRANSPORTER, ATP-BINDING PROTEIN"/>
    <property type="match status" value="1"/>
</dbReference>
<evidence type="ECO:0000313" key="7">
    <source>
        <dbReference type="Proteomes" id="UP000182853"/>
    </source>
</evidence>
<dbReference type="Gene3D" id="3.40.50.300">
    <property type="entry name" value="P-loop containing nucleotide triphosphate hydrolases"/>
    <property type="match status" value="1"/>
</dbReference>
<dbReference type="GO" id="GO:0016887">
    <property type="term" value="F:ATP hydrolysis activity"/>
    <property type="evidence" value="ECO:0007669"/>
    <property type="project" value="InterPro"/>
</dbReference>
<proteinExistence type="inferred from homology"/>
<dbReference type="PANTHER" id="PTHR43335:SF11">
    <property type="entry name" value="ABC TRANSPORTER RELATED"/>
    <property type="match status" value="1"/>
</dbReference>
<dbReference type="InterPro" id="IPR003439">
    <property type="entry name" value="ABC_transporter-like_ATP-bd"/>
</dbReference>
<keyword evidence="3" id="KW-0547">Nucleotide-binding</keyword>
<dbReference type="SUPFAM" id="SSF52540">
    <property type="entry name" value="P-loop containing nucleoside triphosphate hydrolases"/>
    <property type="match status" value="1"/>
</dbReference>
<dbReference type="Pfam" id="PF00005">
    <property type="entry name" value="ABC_tran"/>
    <property type="match status" value="1"/>
</dbReference>
<feature type="domain" description="ABC transporter" evidence="5">
    <location>
        <begin position="3"/>
        <end position="231"/>
    </location>
</feature>
<gene>
    <name evidence="6" type="ORF">BEU05_02520</name>
</gene>